<protein>
    <submittedName>
        <fullName evidence="3">Uncharacterized protein</fullName>
    </submittedName>
</protein>
<feature type="transmembrane region" description="Helical" evidence="2">
    <location>
        <begin position="85"/>
        <end position="104"/>
    </location>
</feature>
<dbReference type="EMBL" id="ASPP01002860">
    <property type="protein sequence ID" value="ETO34118.1"/>
    <property type="molecule type" value="Genomic_DNA"/>
</dbReference>
<keyword evidence="2" id="KW-1133">Transmembrane helix</keyword>
<dbReference type="Proteomes" id="UP000023152">
    <property type="component" value="Unassembled WGS sequence"/>
</dbReference>
<feature type="region of interest" description="Disordered" evidence="1">
    <location>
        <begin position="1"/>
        <end position="25"/>
    </location>
</feature>
<evidence type="ECO:0000313" key="3">
    <source>
        <dbReference type="EMBL" id="ETO34118.1"/>
    </source>
</evidence>
<evidence type="ECO:0000256" key="1">
    <source>
        <dbReference type="SAM" id="MobiDB-lite"/>
    </source>
</evidence>
<gene>
    <name evidence="3" type="ORF">RFI_02976</name>
</gene>
<keyword evidence="2" id="KW-0472">Membrane</keyword>
<evidence type="ECO:0000256" key="2">
    <source>
        <dbReference type="SAM" id="Phobius"/>
    </source>
</evidence>
<sequence length="177" mass="20414">MIEDEKDMAHVQSTNHRTLAKETTTTTAPKSDIFENLTTMFKGKTMNLFSGKRKDEANVPAQANKHKKQTRFVCLKKIHRNKQTFVYIYTYIYIYICVWCFHIASLDTMSAGAISKDILMTDVLVTDLTVLFGHLFILTNLPFFSVCFVFNLKMCHCLDDNKKKKKIVTIFANPEIV</sequence>
<keyword evidence="2" id="KW-0812">Transmembrane</keyword>
<reference evidence="3 4" key="1">
    <citation type="journal article" date="2013" name="Curr. Biol.">
        <title>The Genome of the Foraminiferan Reticulomyxa filosa.</title>
        <authorList>
            <person name="Glockner G."/>
            <person name="Hulsmann N."/>
            <person name="Schleicher M."/>
            <person name="Noegel A.A."/>
            <person name="Eichinger L."/>
            <person name="Gallinger C."/>
            <person name="Pawlowski J."/>
            <person name="Sierra R."/>
            <person name="Euteneuer U."/>
            <person name="Pillet L."/>
            <person name="Moustafa A."/>
            <person name="Platzer M."/>
            <person name="Groth M."/>
            <person name="Szafranski K."/>
            <person name="Schliwa M."/>
        </authorList>
    </citation>
    <scope>NUCLEOTIDE SEQUENCE [LARGE SCALE GENOMIC DNA]</scope>
</reference>
<keyword evidence="4" id="KW-1185">Reference proteome</keyword>
<name>X6P7M4_RETFI</name>
<feature type="transmembrane region" description="Helical" evidence="2">
    <location>
        <begin position="124"/>
        <end position="152"/>
    </location>
</feature>
<comment type="caution">
    <text evidence="3">The sequence shown here is derived from an EMBL/GenBank/DDBJ whole genome shotgun (WGS) entry which is preliminary data.</text>
</comment>
<evidence type="ECO:0000313" key="4">
    <source>
        <dbReference type="Proteomes" id="UP000023152"/>
    </source>
</evidence>
<accession>X6P7M4</accession>
<organism evidence="3 4">
    <name type="scientific">Reticulomyxa filosa</name>
    <dbReference type="NCBI Taxonomy" id="46433"/>
    <lineage>
        <taxon>Eukaryota</taxon>
        <taxon>Sar</taxon>
        <taxon>Rhizaria</taxon>
        <taxon>Retaria</taxon>
        <taxon>Foraminifera</taxon>
        <taxon>Monothalamids</taxon>
        <taxon>Reticulomyxidae</taxon>
        <taxon>Reticulomyxa</taxon>
    </lineage>
</organism>
<proteinExistence type="predicted"/>
<dbReference type="AlphaFoldDB" id="X6P7M4"/>